<dbReference type="EMBL" id="PKMF04000051">
    <property type="protein sequence ID" value="KAK7854798.1"/>
    <property type="molecule type" value="Genomic_DNA"/>
</dbReference>
<sequence>MKIFAYEQGSNTLVALMEDPILVSASNSFKAILERKFSVYEESGMEGLCKWTKNNWFVGIDEATTCVCLVIHHKQNRMTSVAHMDSPNIVDMGLSQVSYRVIGHNLDAELDNLSVLGHNTRRDSKWNAYPIFNELQDVRMRLLGEFESPHPMRTPVGVAGCLRHMILKLINSELLHAAGTIVKLPTKYNFYYLHSKKAQGSLLSKIVKLEYSY</sequence>
<protein>
    <recommendedName>
        <fullName evidence="3">Protein N-terminal asparagine amidohydrolase</fullName>
    </recommendedName>
</protein>
<comment type="caution">
    <text evidence="1">The sequence shown here is derived from an EMBL/GenBank/DDBJ whole genome shotgun (WGS) entry which is preliminary data.</text>
</comment>
<dbReference type="GO" id="GO:0005634">
    <property type="term" value="C:nucleus"/>
    <property type="evidence" value="ECO:0007669"/>
    <property type="project" value="TreeGrafter"/>
</dbReference>
<dbReference type="PANTHER" id="PTHR12498:SF0">
    <property type="entry name" value="PROTEIN N-TERMINAL ASPARAGINE AMIDOHYDROLASE"/>
    <property type="match status" value="1"/>
</dbReference>
<organism evidence="1 2">
    <name type="scientific">Quercus suber</name>
    <name type="common">Cork oak</name>
    <dbReference type="NCBI Taxonomy" id="58331"/>
    <lineage>
        <taxon>Eukaryota</taxon>
        <taxon>Viridiplantae</taxon>
        <taxon>Streptophyta</taxon>
        <taxon>Embryophyta</taxon>
        <taxon>Tracheophyta</taxon>
        <taxon>Spermatophyta</taxon>
        <taxon>Magnoliopsida</taxon>
        <taxon>eudicotyledons</taxon>
        <taxon>Gunneridae</taxon>
        <taxon>Pentapetalae</taxon>
        <taxon>rosids</taxon>
        <taxon>fabids</taxon>
        <taxon>Fagales</taxon>
        <taxon>Fagaceae</taxon>
        <taxon>Quercus</taxon>
    </lineage>
</organism>
<dbReference type="InterPro" id="IPR026750">
    <property type="entry name" value="NTAN1"/>
</dbReference>
<reference evidence="1 2" key="1">
    <citation type="journal article" date="2018" name="Sci. Data">
        <title>The draft genome sequence of cork oak.</title>
        <authorList>
            <person name="Ramos A.M."/>
            <person name="Usie A."/>
            <person name="Barbosa P."/>
            <person name="Barros P.M."/>
            <person name="Capote T."/>
            <person name="Chaves I."/>
            <person name="Simoes F."/>
            <person name="Abreu I."/>
            <person name="Carrasquinho I."/>
            <person name="Faro C."/>
            <person name="Guimaraes J.B."/>
            <person name="Mendonca D."/>
            <person name="Nobrega F."/>
            <person name="Rodrigues L."/>
            <person name="Saibo N.J.M."/>
            <person name="Varela M.C."/>
            <person name="Egas C."/>
            <person name="Matos J."/>
            <person name="Miguel C.M."/>
            <person name="Oliveira M.M."/>
            <person name="Ricardo C.P."/>
            <person name="Goncalves S."/>
        </authorList>
    </citation>
    <scope>NUCLEOTIDE SEQUENCE [LARGE SCALE GENOMIC DNA]</scope>
    <source>
        <strain evidence="2">cv. HL8</strain>
    </source>
</reference>
<dbReference type="GO" id="GO:0008418">
    <property type="term" value="F:protein-N-terminal asparagine amidohydrolase activity"/>
    <property type="evidence" value="ECO:0007669"/>
    <property type="project" value="InterPro"/>
</dbReference>
<dbReference type="GO" id="GO:0006511">
    <property type="term" value="P:ubiquitin-dependent protein catabolic process"/>
    <property type="evidence" value="ECO:0007669"/>
    <property type="project" value="TreeGrafter"/>
</dbReference>
<dbReference type="Pfam" id="PF14736">
    <property type="entry name" value="N_Asn_amidohyd"/>
    <property type="match status" value="1"/>
</dbReference>
<evidence type="ECO:0000313" key="1">
    <source>
        <dbReference type="EMBL" id="KAK7854798.1"/>
    </source>
</evidence>
<name>A0AAW0LUQ6_QUESU</name>
<accession>A0AAW0LUQ6</accession>
<keyword evidence="2" id="KW-1185">Reference proteome</keyword>
<dbReference type="PANTHER" id="PTHR12498">
    <property type="entry name" value="N-TERMINAL ASPARAGINE AMIDOHYDROLASE"/>
    <property type="match status" value="1"/>
</dbReference>
<evidence type="ECO:0000313" key="2">
    <source>
        <dbReference type="Proteomes" id="UP000237347"/>
    </source>
</evidence>
<gene>
    <name evidence="1" type="ORF">CFP56_030622</name>
</gene>
<dbReference type="AlphaFoldDB" id="A0AAW0LUQ6"/>
<dbReference type="Proteomes" id="UP000237347">
    <property type="component" value="Unassembled WGS sequence"/>
</dbReference>
<evidence type="ECO:0008006" key="3">
    <source>
        <dbReference type="Google" id="ProtNLM"/>
    </source>
</evidence>
<proteinExistence type="predicted"/>